<reference evidence="8" key="1">
    <citation type="journal article" date="2015" name="Proc. Natl. Acad. Sci. U.S.A.">
        <title>Genome sequence of the Asian Tiger mosquito, Aedes albopictus, reveals insights into its biology, genetics, and evolution.</title>
        <authorList>
            <person name="Chen X.G."/>
            <person name="Jiang X."/>
            <person name="Gu J."/>
            <person name="Xu M."/>
            <person name="Wu Y."/>
            <person name="Deng Y."/>
            <person name="Zhang C."/>
            <person name="Bonizzoni M."/>
            <person name="Dermauw W."/>
            <person name="Vontas J."/>
            <person name="Armbruster P."/>
            <person name="Huang X."/>
            <person name="Yang Y."/>
            <person name="Zhang H."/>
            <person name="He W."/>
            <person name="Peng H."/>
            <person name="Liu Y."/>
            <person name="Wu K."/>
            <person name="Chen J."/>
            <person name="Lirakis M."/>
            <person name="Topalis P."/>
            <person name="Van Leeuwen T."/>
            <person name="Hall A.B."/>
            <person name="Jiang X."/>
            <person name="Thorpe C."/>
            <person name="Mueller R.L."/>
            <person name="Sun C."/>
            <person name="Waterhouse R.M."/>
            <person name="Yan G."/>
            <person name="Tu Z.J."/>
            <person name="Fang X."/>
            <person name="James A.A."/>
        </authorList>
    </citation>
    <scope>NUCLEOTIDE SEQUENCE [LARGE SCALE GENOMIC DNA]</scope>
    <source>
        <strain evidence="8">Foshan</strain>
    </source>
</reference>
<feature type="region of interest" description="Disordered" evidence="4">
    <location>
        <begin position="1042"/>
        <end position="1061"/>
    </location>
</feature>
<evidence type="ECO:0000313" key="8">
    <source>
        <dbReference type="Proteomes" id="UP000069940"/>
    </source>
</evidence>
<feature type="compositionally biased region" description="Low complexity" evidence="4">
    <location>
        <begin position="898"/>
        <end position="908"/>
    </location>
</feature>
<dbReference type="PANTHER" id="PTHR43903">
    <property type="entry name" value="NEUROLIGIN"/>
    <property type="match status" value="1"/>
</dbReference>
<feature type="compositionally biased region" description="Polar residues" evidence="4">
    <location>
        <begin position="1123"/>
        <end position="1138"/>
    </location>
</feature>
<feature type="transmembrane region" description="Helical" evidence="5">
    <location>
        <begin position="45"/>
        <end position="65"/>
    </location>
</feature>
<comment type="similarity">
    <text evidence="1">Belongs to the type-B carboxylesterase/lipase family.</text>
</comment>
<feature type="compositionally biased region" description="Low complexity" evidence="4">
    <location>
        <begin position="958"/>
        <end position="1002"/>
    </location>
</feature>
<feature type="region of interest" description="Disordered" evidence="4">
    <location>
        <begin position="784"/>
        <end position="885"/>
    </location>
</feature>
<feature type="region of interest" description="Disordered" evidence="4">
    <location>
        <begin position="1"/>
        <end position="31"/>
    </location>
</feature>
<feature type="compositionally biased region" description="Low complexity" evidence="4">
    <location>
        <begin position="795"/>
        <end position="828"/>
    </location>
</feature>
<reference evidence="7" key="2">
    <citation type="submission" date="2025-05" db="UniProtKB">
        <authorList>
            <consortium name="EnsemblMetazoa"/>
        </authorList>
    </citation>
    <scope>IDENTIFICATION</scope>
    <source>
        <strain evidence="7">Foshan</strain>
    </source>
</reference>
<evidence type="ECO:0000256" key="5">
    <source>
        <dbReference type="SAM" id="Phobius"/>
    </source>
</evidence>
<feature type="region of interest" description="Disordered" evidence="4">
    <location>
        <begin position="898"/>
        <end position="1026"/>
    </location>
</feature>
<feature type="region of interest" description="Disordered" evidence="4">
    <location>
        <begin position="1068"/>
        <end position="1101"/>
    </location>
</feature>
<evidence type="ECO:0000256" key="1">
    <source>
        <dbReference type="ARBA" id="ARBA00005964"/>
    </source>
</evidence>
<dbReference type="InterPro" id="IPR051093">
    <property type="entry name" value="Neuroligin/BSAL"/>
</dbReference>
<dbReference type="InterPro" id="IPR029058">
    <property type="entry name" value="AB_hydrolase_fold"/>
</dbReference>
<dbReference type="Proteomes" id="UP000069940">
    <property type="component" value="Unassembled WGS sequence"/>
</dbReference>
<dbReference type="PROSITE" id="PS00941">
    <property type="entry name" value="CARBOXYLESTERASE_B_2"/>
    <property type="match status" value="1"/>
</dbReference>
<keyword evidence="2" id="KW-0732">Signal</keyword>
<name>A0ABM1ZUC6_AEDAL</name>
<dbReference type="Gene3D" id="3.40.50.1820">
    <property type="entry name" value="alpha/beta hydrolase"/>
    <property type="match status" value="1"/>
</dbReference>
<dbReference type="EnsemblMetazoa" id="AALFPA23_021724.R32167">
    <property type="protein sequence ID" value="AALFPA23_021724.P32167"/>
    <property type="gene ID" value="AALFPA23_021724"/>
</dbReference>
<dbReference type="Pfam" id="PF00135">
    <property type="entry name" value="COesterase"/>
    <property type="match status" value="1"/>
</dbReference>
<feature type="domain" description="Carboxylesterase type B" evidence="6">
    <location>
        <begin position="71"/>
        <end position="638"/>
    </location>
</feature>
<organism evidence="7 8">
    <name type="scientific">Aedes albopictus</name>
    <name type="common">Asian tiger mosquito</name>
    <name type="synonym">Stegomyia albopicta</name>
    <dbReference type="NCBI Taxonomy" id="7160"/>
    <lineage>
        <taxon>Eukaryota</taxon>
        <taxon>Metazoa</taxon>
        <taxon>Ecdysozoa</taxon>
        <taxon>Arthropoda</taxon>
        <taxon>Hexapoda</taxon>
        <taxon>Insecta</taxon>
        <taxon>Pterygota</taxon>
        <taxon>Neoptera</taxon>
        <taxon>Endopterygota</taxon>
        <taxon>Diptera</taxon>
        <taxon>Nematocera</taxon>
        <taxon>Culicoidea</taxon>
        <taxon>Culicidae</taxon>
        <taxon>Culicinae</taxon>
        <taxon>Aedini</taxon>
        <taxon>Aedes</taxon>
        <taxon>Stegomyia</taxon>
    </lineage>
</organism>
<evidence type="ECO:0000256" key="2">
    <source>
        <dbReference type="ARBA" id="ARBA00022729"/>
    </source>
</evidence>
<dbReference type="InterPro" id="IPR019819">
    <property type="entry name" value="Carboxylesterase_B_CS"/>
</dbReference>
<feature type="region of interest" description="Disordered" evidence="4">
    <location>
        <begin position="1119"/>
        <end position="1140"/>
    </location>
</feature>
<evidence type="ECO:0000256" key="3">
    <source>
        <dbReference type="ARBA" id="ARBA00023180"/>
    </source>
</evidence>
<dbReference type="GeneID" id="109410581"/>
<evidence type="ECO:0000313" key="7">
    <source>
        <dbReference type="EnsemblMetazoa" id="AALFPA23_021724.P32167"/>
    </source>
</evidence>
<keyword evidence="3" id="KW-0325">Glycoprotein</keyword>
<feature type="compositionally biased region" description="Low complexity" evidence="4">
    <location>
        <begin position="1068"/>
        <end position="1078"/>
    </location>
</feature>
<dbReference type="InterPro" id="IPR002018">
    <property type="entry name" value="CarbesteraseB"/>
</dbReference>
<accession>A0ABM1ZUC6</accession>
<dbReference type="RefSeq" id="XP_062711942.1">
    <property type="nucleotide sequence ID" value="XM_062855958.1"/>
</dbReference>
<evidence type="ECO:0000259" key="6">
    <source>
        <dbReference type="Pfam" id="PF00135"/>
    </source>
</evidence>
<feature type="compositionally biased region" description="Basic residues" evidence="4">
    <location>
        <begin position="1079"/>
        <end position="1091"/>
    </location>
</feature>
<feature type="compositionally biased region" description="Gly residues" evidence="4">
    <location>
        <begin position="1092"/>
        <end position="1101"/>
    </location>
</feature>
<keyword evidence="5" id="KW-1133">Transmembrane helix</keyword>
<dbReference type="SUPFAM" id="SSF53474">
    <property type="entry name" value="alpha/beta-Hydrolases"/>
    <property type="match status" value="1"/>
</dbReference>
<sequence>MRAHNGPTIINDHQTDHHWRTNQRKQSASRHEATRLERGGFIQCCHFWLVIVIVIGLAVVAPVGAGPRYSSRIVETKSGAIRGVILELHSKYLEPVEVFKAVPYAAPPVGNLRFEAPKKLPPWKGTKLADTFGPVCPQSFPDISNRTVALLSMPKGRYQHLKRLQPLLANQSEDCLTLNIYVPGSGSRGLEAPYSIFFYIHGEAYDWGSGNPYDGSVLASYGHVIVVTVNFRLGILGFLKTRASASPGGSGGNLGLMDITLALQWVRDNIGAFGGDPKRITVVGHDTGAALANMVLISKAGKGLINRAILLSGSALSPWALVPNPDAIRMEVSQQMACHLLVDPPPGKPARKPSTDDITECLRDKPLEALMGVRLTAVRFMPSWGPFLPLEDSLDPEFAMEHSGEGFITSELMLGMTTTESYNDFSASDIQYGLEEEQRNRLLRTYIRNAFTFHLNEIFSAVRNEYTDWDKPIQHPINIRDSTMEALSDGHTLAPLIKVAYLHARRGAKTYMFHFAYQTKETEYPQRLGSIRGEDLPYVLGLTLVQGGPWFGQNFSRQDMGVNEAVLNFVTNFCKTGDPNEAGHQAPLLHPDYGTAKERTRFRGITWDTFETTTQQYLSISTKPKMRSHYRGHKMALWLNLIPQLHRPGDQDVSMRHHHFREREPHYYAGSVRAESFSRPRMFGGGGGGAGAGGLGSINDAQESRQELFGTECTPDPTMGEVLQEANSEGGILTEEEEEELLEKLANRHYYSYTAALGVTVGVGCLLLLLNMLIFAGIYYQRDRSRRRKSQTMPGGSSSNNSTSAATTTTGLTIGTGSGSRNNNGNPSPDEADIPLTTIVPSPSPPSSKTKRSHEPPPSYATLPKRNSHQHQHQHQQQHQAGVKDTNLTTATLGRAGSFSHKQQSLHHQSSEPSSRNHHCTSGTTVPEAIHNHHQHHHHNTQTLPRSSKSAPLPPVRSSSNASSSSPVGVIGGISTTATASISPSPTPSASTASTQTAGPPALTSILVNSNSSNSNGHHLHQHHTCGGSGLNSNVITVDLVSSTNPKLTGPGPGASYNSSSSNNFIGSSSLASSGNSGSHHHHHSHSHHLHTGGGGVAGGGSVVGIGGGLLGHGGSGNLTGSMTGANHPQMASTGTSTLKKRVQIQEVTV</sequence>
<feature type="compositionally biased region" description="Basic residues" evidence="4">
    <location>
        <begin position="866"/>
        <end position="876"/>
    </location>
</feature>
<keyword evidence="8" id="KW-1185">Reference proteome</keyword>
<protein>
    <recommendedName>
        <fullName evidence="6">Carboxylesterase type B domain-containing protein</fullName>
    </recommendedName>
</protein>
<evidence type="ECO:0000256" key="4">
    <source>
        <dbReference type="SAM" id="MobiDB-lite"/>
    </source>
</evidence>
<feature type="transmembrane region" description="Helical" evidence="5">
    <location>
        <begin position="750"/>
        <end position="780"/>
    </location>
</feature>
<proteinExistence type="inferred from homology"/>
<keyword evidence="5" id="KW-0472">Membrane</keyword>
<keyword evidence="5" id="KW-0812">Transmembrane</keyword>